<accession>A0ABS2L9K2</accession>
<organism evidence="5 6">
    <name type="scientific">Subtercola frigoramans</name>
    <dbReference type="NCBI Taxonomy" id="120298"/>
    <lineage>
        <taxon>Bacteria</taxon>
        <taxon>Bacillati</taxon>
        <taxon>Actinomycetota</taxon>
        <taxon>Actinomycetes</taxon>
        <taxon>Micrococcales</taxon>
        <taxon>Microbacteriaceae</taxon>
        <taxon>Subtercola</taxon>
    </lineage>
</organism>
<dbReference type="InterPro" id="IPR028082">
    <property type="entry name" value="Peripla_BP_I"/>
</dbReference>
<proteinExistence type="inferred from homology"/>
<evidence type="ECO:0000259" key="4">
    <source>
        <dbReference type="Pfam" id="PF13458"/>
    </source>
</evidence>
<comment type="caution">
    <text evidence="5">The sequence shown here is derived from an EMBL/GenBank/DDBJ whole genome shotgun (WGS) entry which is preliminary data.</text>
</comment>
<reference evidence="5 6" key="1">
    <citation type="submission" date="2021-01" db="EMBL/GenBank/DDBJ databases">
        <title>Sequencing the genomes of 1000 actinobacteria strains.</title>
        <authorList>
            <person name="Klenk H.-P."/>
        </authorList>
    </citation>
    <scope>NUCLEOTIDE SEQUENCE [LARGE SCALE GENOMIC DNA]</scope>
    <source>
        <strain evidence="5 6">DSM 13057</strain>
    </source>
</reference>
<dbReference type="RefSeq" id="WP_205111274.1">
    <property type="nucleotide sequence ID" value="NZ_BAAAHT010000001.1"/>
</dbReference>
<dbReference type="PANTHER" id="PTHR30483:SF6">
    <property type="entry name" value="PERIPLASMIC BINDING PROTEIN OF ABC TRANSPORTER FOR NATURAL AMINO ACIDS"/>
    <property type="match status" value="1"/>
</dbReference>
<comment type="similarity">
    <text evidence="1">Belongs to the leucine-binding protein family.</text>
</comment>
<evidence type="ECO:0000313" key="5">
    <source>
        <dbReference type="EMBL" id="MBM7473659.1"/>
    </source>
</evidence>
<dbReference type="Gene3D" id="3.40.50.2300">
    <property type="match status" value="2"/>
</dbReference>
<evidence type="ECO:0000256" key="2">
    <source>
        <dbReference type="ARBA" id="ARBA00022729"/>
    </source>
</evidence>
<gene>
    <name evidence="5" type="ORF">JOE66_003293</name>
</gene>
<evidence type="ECO:0000256" key="3">
    <source>
        <dbReference type="SAM" id="SignalP"/>
    </source>
</evidence>
<dbReference type="Pfam" id="PF13458">
    <property type="entry name" value="Peripla_BP_6"/>
    <property type="match status" value="1"/>
</dbReference>
<protein>
    <submittedName>
        <fullName evidence="5">Branched-chain amino acid transport system substrate-binding protein</fullName>
    </submittedName>
</protein>
<evidence type="ECO:0000313" key="6">
    <source>
        <dbReference type="Proteomes" id="UP000776164"/>
    </source>
</evidence>
<dbReference type="EMBL" id="JAFBBU010000001">
    <property type="protein sequence ID" value="MBM7473659.1"/>
    <property type="molecule type" value="Genomic_DNA"/>
</dbReference>
<feature type="domain" description="Leucine-binding protein" evidence="4">
    <location>
        <begin position="43"/>
        <end position="384"/>
    </location>
</feature>
<dbReference type="SUPFAM" id="SSF53822">
    <property type="entry name" value="Periplasmic binding protein-like I"/>
    <property type="match status" value="1"/>
</dbReference>
<dbReference type="CDD" id="cd06337">
    <property type="entry name" value="PBP1_ABC_ligand_binding-like"/>
    <property type="match status" value="1"/>
</dbReference>
<feature type="chain" id="PRO_5045244876" evidence="3">
    <location>
        <begin position="22"/>
        <end position="435"/>
    </location>
</feature>
<keyword evidence="2 3" id="KW-0732">Signal</keyword>
<dbReference type="PROSITE" id="PS51257">
    <property type="entry name" value="PROKAR_LIPOPROTEIN"/>
    <property type="match status" value="1"/>
</dbReference>
<name>A0ABS2L9K2_9MICO</name>
<dbReference type="InterPro" id="IPR028081">
    <property type="entry name" value="Leu-bd"/>
</dbReference>
<dbReference type="Proteomes" id="UP000776164">
    <property type="component" value="Unassembled WGS sequence"/>
</dbReference>
<evidence type="ECO:0000256" key="1">
    <source>
        <dbReference type="ARBA" id="ARBA00010062"/>
    </source>
</evidence>
<dbReference type="InterPro" id="IPR051010">
    <property type="entry name" value="BCAA_transport"/>
</dbReference>
<dbReference type="PANTHER" id="PTHR30483">
    <property type="entry name" value="LEUCINE-SPECIFIC-BINDING PROTEIN"/>
    <property type="match status" value="1"/>
</dbReference>
<sequence>MKLSPPLRVAALAVACATVIAMGGCSLGGSSSGGSTSAASGDTIKIGYVTPETGSLAAFSESDDFVLGQMQTYFEANGITLADGTKHKVEIIKKDTQSDSKRAADVASELILKDQVNMILVSSTPETNNPVSDQCEANQVVCISTVAPWETWYYGRGGSDTKHFKYTFHFFWGLGDVLPVYNDIWSKAAPGNKNLGALFPNDGDGAAWAGAVPSFAESNGYTVNNPGAFPNGTTDFSSQIASLKQNQDDALVSIMVPPDFITFWKQAVQQGYQPKVATVAKAIEFPSVVEALGNLGNNLSTEVWWSPSYPFKSSLTGDSSKAFAANYEKASGKQWTMPLGFAESLFEVANAAFSKSKTTSPDDLAATMSTLNVDTLVGNLDWSKGPMPGVATSPVTGGQWRLTGDATYSIEIVSNVGHPEIATTSDVQPIDWPKQ</sequence>
<keyword evidence="6" id="KW-1185">Reference proteome</keyword>
<feature type="signal peptide" evidence="3">
    <location>
        <begin position="1"/>
        <end position="21"/>
    </location>
</feature>